<proteinExistence type="predicted"/>
<name>A0A9X2TEK5_9BACT</name>
<dbReference type="AlphaFoldDB" id="A0A9X2TEK5"/>
<dbReference type="EMBL" id="JANUAU010000001">
    <property type="protein sequence ID" value="MCS3676427.1"/>
    <property type="molecule type" value="Genomic_DNA"/>
</dbReference>
<dbReference type="GO" id="GO:0016788">
    <property type="term" value="F:hydrolase activity, acting on ester bonds"/>
    <property type="evidence" value="ECO:0007669"/>
    <property type="project" value="InterPro"/>
</dbReference>
<organism evidence="2 3">
    <name type="scientific">Salinibacter ruber</name>
    <dbReference type="NCBI Taxonomy" id="146919"/>
    <lineage>
        <taxon>Bacteria</taxon>
        <taxon>Pseudomonadati</taxon>
        <taxon>Rhodothermota</taxon>
        <taxon>Rhodothermia</taxon>
        <taxon>Rhodothermales</taxon>
        <taxon>Salinibacteraceae</taxon>
        <taxon>Salinibacter</taxon>
    </lineage>
</organism>
<evidence type="ECO:0000313" key="2">
    <source>
        <dbReference type="EMBL" id="MCS3676427.1"/>
    </source>
</evidence>
<keyword evidence="1" id="KW-0732">Signal</keyword>
<feature type="chain" id="PRO_5040903131" description="SGNH/GDSL hydrolase family protein" evidence="1">
    <location>
        <begin position="22"/>
        <end position="414"/>
    </location>
</feature>
<dbReference type="PROSITE" id="PS51257">
    <property type="entry name" value="PROKAR_LIPOPROTEIN"/>
    <property type="match status" value="1"/>
</dbReference>
<gene>
    <name evidence="2" type="ORF">GGP71_000323</name>
</gene>
<sequence>MAFRRFLAGALLLVLPLLSGCDDETLTAPQTQNDLFSSYVSIGNSITAGFQSGGISTQTQLESYAELLSKQMGTSFGIPELATPGCPPPFVSFFNEDGVPAPQRPVETTQVTCGFRNPASPLTLNNVAVPDAQTLDVLSNQTSSTNALTQFILGGRTQIEAALDADPTFATVWIGNNDVLDPALQGTANVTPPNTFRSQYTNVLDSLTSSPNFQGGVLVGVANVAFTPFFSPGPVYFGLDQQGQFPQNFNVASNCDTQDPNTNLTPLVPLEYGFSLIGQAIQNPGQTVTLDCQAANTPVLALTEVSTLAGTVQQYNAFIQQQAQQRGLAYLNPNGVLSALYRNDDDDQDPTNDLIPKFPDRDSEQPFGQFFSLDGVHPSSATHRVITNRLINEIEDQYDDVSLQTIDAPDVPGS</sequence>
<dbReference type="SUPFAM" id="SSF52266">
    <property type="entry name" value="SGNH hydrolase"/>
    <property type="match status" value="1"/>
</dbReference>
<reference evidence="2" key="1">
    <citation type="submission" date="2022-08" db="EMBL/GenBank/DDBJ databases">
        <title>Genomic Encyclopedia of Type Strains, Phase V (KMG-V): Genome sequencing to study the core and pangenomes of soil and plant-associated prokaryotes.</title>
        <authorList>
            <person name="Whitman W."/>
        </authorList>
    </citation>
    <scope>NUCLEOTIDE SEQUENCE</scope>
    <source>
        <strain evidence="2">0</strain>
    </source>
</reference>
<comment type="caution">
    <text evidence="2">The sequence shown here is derived from an EMBL/GenBank/DDBJ whole genome shotgun (WGS) entry which is preliminary data.</text>
</comment>
<accession>A0A9X2TEK5</accession>
<dbReference type="Pfam" id="PF00657">
    <property type="entry name" value="Lipase_GDSL"/>
    <property type="match status" value="1"/>
</dbReference>
<evidence type="ECO:0000256" key="1">
    <source>
        <dbReference type="SAM" id="SignalP"/>
    </source>
</evidence>
<dbReference type="RefSeq" id="WP_259079253.1">
    <property type="nucleotide sequence ID" value="NZ_JANUAU010000001.1"/>
</dbReference>
<dbReference type="InterPro" id="IPR036514">
    <property type="entry name" value="SGNH_hydro_sf"/>
</dbReference>
<dbReference type="InterPro" id="IPR001087">
    <property type="entry name" value="GDSL"/>
</dbReference>
<evidence type="ECO:0008006" key="4">
    <source>
        <dbReference type="Google" id="ProtNLM"/>
    </source>
</evidence>
<feature type="signal peptide" evidence="1">
    <location>
        <begin position="1"/>
        <end position="21"/>
    </location>
</feature>
<evidence type="ECO:0000313" key="3">
    <source>
        <dbReference type="Proteomes" id="UP001155027"/>
    </source>
</evidence>
<protein>
    <recommendedName>
        <fullName evidence="4">SGNH/GDSL hydrolase family protein</fullName>
    </recommendedName>
</protein>
<dbReference type="Proteomes" id="UP001155027">
    <property type="component" value="Unassembled WGS sequence"/>
</dbReference>
<dbReference type="Gene3D" id="3.40.50.1110">
    <property type="entry name" value="SGNH hydrolase"/>
    <property type="match status" value="2"/>
</dbReference>